<dbReference type="EMBL" id="CP003218">
    <property type="protein sequence ID" value="AEX04998.1"/>
    <property type="molecule type" value="Genomic_DNA"/>
</dbReference>
<dbReference type="RefSeq" id="WP_014228692.1">
    <property type="nucleotide sequence ID" value="NC_016612.1"/>
</dbReference>
<feature type="active site" description="Proton donor/acceptor" evidence="4">
    <location>
        <position position="141"/>
    </location>
</feature>
<evidence type="ECO:0000313" key="5">
    <source>
        <dbReference type="EMBL" id="AEX04998.1"/>
    </source>
</evidence>
<dbReference type="KEGG" id="kox:KOX_16380"/>
<dbReference type="Proteomes" id="UP000007843">
    <property type="component" value="Chromosome"/>
</dbReference>
<name>A0A0H3H9H4_KLEM8</name>
<protein>
    <submittedName>
        <fullName evidence="5">Dihydrodipicolinate synthetase</fullName>
    </submittedName>
</protein>
<dbReference type="HOGENOM" id="CLU_049343_7_1_6"/>
<sequence>MKDINECRERLRGIFNITVTPFTASGAIDFPALRENIERVIDLGYDGLLIGGTYGEFPVMTVEERRELFHEVMGCVDDRVAVMLCSASSDPRDARELTQLASELGGLPMVTAPFVSEITDEQIVSYFNEMAPLSKTGILVYNAPGIGITLSPALLERLAEIPNVVGIKQGDLNPTAIDQIANRLRGRLRLFCASDLAFLGPMMAGFDGVSTTNSGALPELIVNTFRAVERGDAATARDLHQLWYAYRALARKHGQPQLVKAAMALRGFNGGTVRAPLKPIGDAALAELTRVMQELASDHRSGVTLAR</sequence>
<dbReference type="CDD" id="cd00408">
    <property type="entry name" value="DHDPS-like"/>
    <property type="match status" value="1"/>
</dbReference>
<proteinExistence type="inferred from homology"/>
<keyword evidence="2 3" id="KW-0456">Lyase</keyword>
<organism evidence="5 6">
    <name type="scientific">Klebsiella michiganensis (strain ATCC 8724 / DSM 4798 / JCM 20051 / NBRC 3318 / NRRL B-199 / KCTC 1686 / BUCSAV 143 / CCM 1901)</name>
    <dbReference type="NCBI Taxonomy" id="1006551"/>
    <lineage>
        <taxon>Bacteria</taxon>
        <taxon>Pseudomonadati</taxon>
        <taxon>Pseudomonadota</taxon>
        <taxon>Gammaproteobacteria</taxon>
        <taxon>Enterobacterales</taxon>
        <taxon>Enterobacteriaceae</taxon>
        <taxon>Klebsiella/Raoultella group</taxon>
        <taxon>Klebsiella</taxon>
    </lineage>
</organism>
<dbReference type="GO" id="GO:0008840">
    <property type="term" value="F:4-hydroxy-tetrahydrodipicolinate synthase activity"/>
    <property type="evidence" value="ECO:0007669"/>
    <property type="project" value="TreeGrafter"/>
</dbReference>
<reference evidence="5 6" key="1">
    <citation type="journal article" date="2012" name="J. Bacteriol.">
        <title>Complete genome sequence of Klebsiella oxytoca KCTC 1686, used in production of 2,3-butanediol.</title>
        <authorList>
            <person name="Shin S.H."/>
            <person name="Kim S."/>
            <person name="Kim J.Y."/>
            <person name="Lee S."/>
            <person name="Um Y."/>
            <person name="Oh M.K."/>
            <person name="Kim Y.R."/>
            <person name="Lee J."/>
            <person name="Yang K.S."/>
        </authorList>
    </citation>
    <scope>NUCLEOTIDE SEQUENCE [LARGE SCALE GENOMIC DNA]</scope>
    <source>
        <strain evidence="6">ATCC 8724 / DSM 4798 / JCM 20051 / NBRC 3318 / NRRL B-199 / KCTC 1686</strain>
    </source>
</reference>
<evidence type="ECO:0000256" key="2">
    <source>
        <dbReference type="ARBA" id="ARBA00023239"/>
    </source>
</evidence>
<dbReference type="Gene3D" id="3.20.20.70">
    <property type="entry name" value="Aldolase class I"/>
    <property type="match status" value="1"/>
</dbReference>
<evidence type="ECO:0000256" key="4">
    <source>
        <dbReference type="PIRSR" id="PIRSR001365-1"/>
    </source>
</evidence>
<dbReference type="AlphaFoldDB" id="A0A0H3H9H4"/>
<gene>
    <name evidence="5" type="ordered locus">KOX_16380</name>
</gene>
<dbReference type="PRINTS" id="PR00146">
    <property type="entry name" value="DHPICSNTHASE"/>
</dbReference>
<evidence type="ECO:0000256" key="3">
    <source>
        <dbReference type="PIRNR" id="PIRNR001365"/>
    </source>
</evidence>
<evidence type="ECO:0000256" key="1">
    <source>
        <dbReference type="ARBA" id="ARBA00007592"/>
    </source>
</evidence>
<comment type="similarity">
    <text evidence="1 3">Belongs to the DapA family.</text>
</comment>
<dbReference type="Pfam" id="PF00701">
    <property type="entry name" value="DHDPS"/>
    <property type="match status" value="1"/>
</dbReference>
<dbReference type="PIRSF" id="PIRSF001365">
    <property type="entry name" value="DHDPS"/>
    <property type="match status" value="1"/>
</dbReference>
<dbReference type="PANTHER" id="PTHR12128">
    <property type="entry name" value="DIHYDRODIPICOLINATE SYNTHASE"/>
    <property type="match status" value="1"/>
</dbReference>
<dbReference type="SUPFAM" id="SSF51569">
    <property type="entry name" value="Aldolase"/>
    <property type="match status" value="1"/>
</dbReference>
<dbReference type="PATRIC" id="fig|1006551.4.peg.3285"/>
<evidence type="ECO:0000313" key="6">
    <source>
        <dbReference type="Proteomes" id="UP000007843"/>
    </source>
</evidence>
<dbReference type="SMART" id="SM01130">
    <property type="entry name" value="DHDPS"/>
    <property type="match status" value="1"/>
</dbReference>
<feature type="active site" description="Schiff-base intermediate with substrate" evidence="4">
    <location>
        <position position="168"/>
    </location>
</feature>
<dbReference type="PANTHER" id="PTHR12128:SF66">
    <property type="entry name" value="4-HYDROXY-2-OXOGLUTARATE ALDOLASE, MITOCHONDRIAL"/>
    <property type="match status" value="1"/>
</dbReference>
<dbReference type="InterPro" id="IPR013785">
    <property type="entry name" value="Aldolase_TIM"/>
</dbReference>
<accession>A0A0H3H9H4</accession>
<dbReference type="InterPro" id="IPR002220">
    <property type="entry name" value="DapA-like"/>
</dbReference>